<evidence type="ECO:0000256" key="7">
    <source>
        <dbReference type="ARBA" id="ARBA00022840"/>
    </source>
</evidence>
<keyword evidence="6" id="KW-0418">Kinase</keyword>
<dbReference type="PROSITE" id="PS50011">
    <property type="entry name" value="PROTEIN_KINASE_DOM"/>
    <property type="match status" value="1"/>
</dbReference>
<proteinExistence type="inferred from homology"/>
<dbReference type="InterPro" id="IPR017441">
    <property type="entry name" value="Protein_kinase_ATP_BS"/>
</dbReference>
<evidence type="ECO:0000256" key="10">
    <source>
        <dbReference type="PROSITE-ProRule" id="PRU10141"/>
    </source>
</evidence>
<feature type="compositionally biased region" description="Basic and acidic residues" evidence="11">
    <location>
        <begin position="83"/>
        <end position="112"/>
    </location>
</feature>
<dbReference type="SUPFAM" id="SSF56112">
    <property type="entry name" value="Protein kinase-like (PK-like)"/>
    <property type="match status" value="1"/>
</dbReference>
<feature type="region of interest" description="Disordered" evidence="11">
    <location>
        <begin position="333"/>
        <end position="358"/>
    </location>
</feature>
<dbReference type="InterPro" id="IPR011009">
    <property type="entry name" value="Kinase-like_dom_sf"/>
</dbReference>
<feature type="binding site" evidence="10">
    <location>
        <position position="436"/>
    </location>
    <ligand>
        <name>ATP</name>
        <dbReference type="ChEBI" id="CHEBI:30616"/>
    </ligand>
</feature>
<dbReference type="PANTHER" id="PTHR24056:SF233">
    <property type="entry name" value="CYCLIN-DEPENDENT KINASE 9"/>
    <property type="match status" value="1"/>
</dbReference>
<feature type="compositionally biased region" description="Low complexity" evidence="11">
    <location>
        <begin position="148"/>
        <end position="159"/>
    </location>
</feature>
<dbReference type="SMART" id="SM00220">
    <property type="entry name" value="S_TKc"/>
    <property type="match status" value="1"/>
</dbReference>
<comment type="subcellular location">
    <subcellularLocation>
        <location evidence="1">Nucleus</location>
    </subcellularLocation>
</comment>
<dbReference type="PROSITE" id="PS00107">
    <property type="entry name" value="PROTEIN_KINASE_ATP"/>
    <property type="match status" value="1"/>
</dbReference>
<dbReference type="EMBL" id="JABCKI010005788">
    <property type="protein sequence ID" value="KAG5638003.1"/>
    <property type="molecule type" value="Genomic_DNA"/>
</dbReference>
<dbReference type="Proteomes" id="UP000717328">
    <property type="component" value="Unassembled WGS sequence"/>
</dbReference>
<feature type="domain" description="Protein kinase" evidence="12">
    <location>
        <begin position="407"/>
        <end position="724"/>
    </location>
</feature>
<keyword evidence="7 10" id="KW-0067">ATP-binding</keyword>
<evidence type="ECO:0000256" key="1">
    <source>
        <dbReference type="ARBA" id="ARBA00004123"/>
    </source>
</evidence>
<evidence type="ECO:0000256" key="8">
    <source>
        <dbReference type="ARBA" id="ARBA00023242"/>
    </source>
</evidence>
<dbReference type="InterPro" id="IPR050108">
    <property type="entry name" value="CDK"/>
</dbReference>
<dbReference type="Gene3D" id="1.10.510.10">
    <property type="entry name" value="Transferase(Phosphotransferase) domain 1"/>
    <property type="match status" value="1"/>
</dbReference>
<feature type="compositionally biased region" description="Polar residues" evidence="11">
    <location>
        <begin position="73"/>
        <end position="82"/>
    </location>
</feature>
<dbReference type="InterPro" id="IPR008271">
    <property type="entry name" value="Ser/Thr_kinase_AS"/>
</dbReference>
<evidence type="ECO:0000256" key="5">
    <source>
        <dbReference type="ARBA" id="ARBA00022741"/>
    </source>
</evidence>
<dbReference type="GO" id="GO:0005634">
    <property type="term" value="C:nucleus"/>
    <property type="evidence" value="ECO:0007669"/>
    <property type="project" value="UniProtKB-SubCell"/>
</dbReference>
<comment type="similarity">
    <text evidence="2">Belongs to the protein kinase superfamily. CMGC Ser/Thr protein kinase family. CDC2/CDKX subfamily.</text>
</comment>
<feature type="compositionally biased region" description="Pro residues" evidence="11">
    <location>
        <begin position="276"/>
        <end position="315"/>
    </location>
</feature>
<name>A0A9P7FTS7_9AGAR</name>
<reference evidence="13" key="1">
    <citation type="submission" date="2021-02" db="EMBL/GenBank/DDBJ databases">
        <authorList>
            <person name="Nieuwenhuis M."/>
            <person name="Van De Peppel L.J.J."/>
        </authorList>
    </citation>
    <scope>NUCLEOTIDE SEQUENCE</scope>
    <source>
        <strain evidence="13">D49</strain>
    </source>
</reference>
<dbReference type="GO" id="GO:0008353">
    <property type="term" value="F:RNA polymerase II CTD heptapeptide repeat kinase activity"/>
    <property type="evidence" value="ECO:0007669"/>
    <property type="project" value="UniProtKB-EC"/>
</dbReference>
<evidence type="ECO:0000256" key="2">
    <source>
        <dbReference type="ARBA" id="ARBA00006485"/>
    </source>
</evidence>
<feature type="compositionally biased region" description="Low complexity" evidence="11">
    <location>
        <begin position="760"/>
        <end position="790"/>
    </location>
</feature>
<dbReference type="GO" id="GO:0004693">
    <property type="term" value="F:cyclin-dependent protein serine/threonine kinase activity"/>
    <property type="evidence" value="ECO:0007669"/>
    <property type="project" value="TreeGrafter"/>
</dbReference>
<protein>
    <recommendedName>
        <fullName evidence="12">Protein kinase domain-containing protein</fullName>
    </recommendedName>
</protein>
<organism evidence="13 14">
    <name type="scientific">Sphagnurus paluster</name>
    <dbReference type="NCBI Taxonomy" id="117069"/>
    <lineage>
        <taxon>Eukaryota</taxon>
        <taxon>Fungi</taxon>
        <taxon>Dikarya</taxon>
        <taxon>Basidiomycota</taxon>
        <taxon>Agaricomycotina</taxon>
        <taxon>Agaricomycetes</taxon>
        <taxon>Agaricomycetidae</taxon>
        <taxon>Agaricales</taxon>
        <taxon>Tricholomatineae</taxon>
        <taxon>Lyophyllaceae</taxon>
        <taxon>Sphagnurus</taxon>
    </lineage>
</organism>
<dbReference type="AlphaFoldDB" id="A0A9P7FTS7"/>
<feature type="compositionally biased region" description="Basic and acidic residues" evidence="11">
    <location>
        <begin position="173"/>
        <end position="208"/>
    </location>
</feature>
<gene>
    <name evidence="13" type="ORF">H0H81_002271</name>
</gene>
<keyword evidence="14" id="KW-1185">Reference proteome</keyword>
<sequence length="980" mass="110416">MKIAATTKRHASRSPSGSREAKRLASTPEEGEVDDAFSPSRSSLATPSISLPAKPVIATTKPKLAFPFKPKTGPSNSRSSSVHIEKKDGPVVYERSAEDQERFAGRQPEPRNKPAYSRQYRNNSRDRGGSSKHYAPQQDSYSDHRPRSPSSRSHSSGSPQNIHERHRLPRGSPLDDRVWGDRDRDRGGRDRRYEDEDRGRGRYYAGKDRHYRPAHLHPNDSWPRRDWRDRRDERDYYDDRYYGYEDRDRRRNEYPSRSPTPVRRSPSPLHAHPTSSLPPLPPSAQPPPPIPHLPPLAYMPPPPKNSPPPPPPPDPRLMKDMTLPQEHKTVSIQLRRPPGPKGMHSPTHTLHPPTKNVLMTNGARNEKKEPDAPVRQIRKRDPVRRSKKEEMEAYGRTFEGCGMQSDYDVTTKLGEGTFGEVHKAIHKETRAVVALKRILMHNEKEGMPVTALREIKILKALRHPCIIEILDMFIVRSSANDPLSVYMVFPYMDHDLAGLLENDRVKLQPSHIKLYMKQLLEGTEYMHRNNILHRDMKAANLLISNNGSLRIADFGLARAFDQNITRRATMDGRLKERKYTNCVVTRWYRPPELLLGARQYGGEVDIWGIGYVVLTVSHLLTDSAGSCVFGEMWMRRPILPGNSDMDQLDRIWMLCGTPNQHTWPNFDALPGCEGIKRFTTSHSRRIKQMYESVGTDTCDLLDKLLTCNPRERITASQALDHEYFWTDPLPADPKTLPSYEASHEFDKRGQRHHQPPPNAFPHAFPPHQQHNPQNQHNPHQQQHQQHQYNNRPPPQQHMGGGLGMHRNPHPSHNQRHMPYPPQHQHHGPPPHGPPPHGPSIHGPQGPPPHGPYPGAPLGPGPGPGPGFEGRNNHHGPPSQYHNPRYSGGRGGPPQYHHSNNNNNRPPRGRDDSSGGSGGGPRPSHHLPPRPPAPQGSAQMPGNSGGGFPQRDNVPGGPRRGEHQGPPPGGGGTGEEKLNYG</sequence>
<feature type="compositionally biased region" description="Basic residues" evidence="11">
    <location>
        <begin position="806"/>
        <end position="815"/>
    </location>
</feature>
<keyword evidence="3" id="KW-0723">Serine/threonine-protein kinase</keyword>
<evidence type="ECO:0000259" key="12">
    <source>
        <dbReference type="PROSITE" id="PS50011"/>
    </source>
</evidence>
<dbReference type="GO" id="GO:0005524">
    <property type="term" value="F:ATP binding"/>
    <property type="evidence" value="ECO:0007669"/>
    <property type="project" value="UniProtKB-UniRule"/>
</dbReference>
<feature type="compositionally biased region" description="Low complexity" evidence="11">
    <location>
        <begin position="255"/>
        <end position="275"/>
    </location>
</feature>
<dbReference type="OrthoDB" id="28397at2759"/>
<keyword evidence="8" id="KW-0539">Nucleus</keyword>
<reference evidence="13" key="2">
    <citation type="submission" date="2021-10" db="EMBL/GenBank/DDBJ databases">
        <title>Phylogenomics reveals ancestral predisposition of the termite-cultivated fungus Termitomyces towards a domesticated lifestyle.</title>
        <authorList>
            <person name="Auxier B."/>
            <person name="Grum-Grzhimaylo A."/>
            <person name="Cardenas M.E."/>
            <person name="Lodge J.D."/>
            <person name="Laessoe T."/>
            <person name="Pedersen O."/>
            <person name="Smith M.E."/>
            <person name="Kuyper T.W."/>
            <person name="Franco-Molano E.A."/>
            <person name="Baroni T.J."/>
            <person name="Aanen D.K."/>
        </authorList>
    </citation>
    <scope>NUCLEOTIDE SEQUENCE</scope>
    <source>
        <strain evidence="13">D49</strain>
    </source>
</reference>
<evidence type="ECO:0000256" key="11">
    <source>
        <dbReference type="SAM" id="MobiDB-lite"/>
    </source>
</evidence>
<keyword evidence="5 10" id="KW-0547">Nucleotide-binding</keyword>
<feature type="compositionally biased region" description="Basic and acidic residues" evidence="11">
    <location>
        <begin position="222"/>
        <end position="254"/>
    </location>
</feature>
<feature type="region of interest" description="Disordered" evidence="11">
    <location>
        <begin position="735"/>
        <end position="980"/>
    </location>
</feature>
<evidence type="ECO:0000313" key="14">
    <source>
        <dbReference type="Proteomes" id="UP000717328"/>
    </source>
</evidence>
<feature type="region of interest" description="Disordered" evidence="11">
    <location>
        <begin position="1"/>
        <end position="320"/>
    </location>
</feature>
<evidence type="ECO:0000313" key="13">
    <source>
        <dbReference type="EMBL" id="KAG5638003.1"/>
    </source>
</evidence>
<dbReference type="Pfam" id="PF00069">
    <property type="entry name" value="Pkinase"/>
    <property type="match status" value="1"/>
</dbReference>
<evidence type="ECO:0000256" key="3">
    <source>
        <dbReference type="ARBA" id="ARBA00022527"/>
    </source>
</evidence>
<feature type="compositionally biased region" description="Pro residues" evidence="11">
    <location>
        <begin position="844"/>
        <end position="864"/>
    </location>
</feature>
<dbReference type="PANTHER" id="PTHR24056">
    <property type="entry name" value="CELL DIVISION PROTEIN KINASE"/>
    <property type="match status" value="1"/>
</dbReference>
<dbReference type="FunFam" id="1.10.510.10:FF:000415">
    <property type="entry name" value="CMGC/CDK/CRK7 protein kinase, variant"/>
    <property type="match status" value="1"/>
</dbReference>
<dbReference type="InterPro" id="IPR000719">
    <property type="entry name" value="Prot_kinase_dom"/>
</dbReference>
<feature type="compositionally biased region" description="Polar residues" evidence="11">
    <location>
        <begin position="39"/>
        <end position="49"/>
    </location>
</feature>
<dbReference type="Gene3D" id="3.30.200.20">
    <property type="entry name" value="Phosphorylase Kinase, domain 1"/>
    <property type="match status" value="1"/>
</dbReference>
<accession>A0A9P7FTS7</accession>
<keyword evidence="4" id="KW-0808">Transferase</keyword>
<evidence type="ECO:0000256" key="9">
    <source>
        <dbReference type="ARBA" id="ARBA00049280"/>
    </source>
</evidence>
<evidence type="ECO:0000256" key="6">
    <source>
        <dbReference type="ARBA" id="ARBA00022777"/>
    </source>
</evidence>
<dbReference type="PROSITE" id="PS00108">
    <property type="entry name" value="PROTEIN_KINASE_ST"/>
    <property type="match status" value="1"/>
</dbReference>
<evidence type="ECO:0000256" key="4">
    <source>
        <dbReference type="ARBA" id="ARBA00022679"/>
    </source>
</evidence>
<comment type="catalytic activity">
    <reaction evidence="9">
        <text>[DNA-directed RNA polymerase] + ATP = phospho-[DNA-directed RNA polymerase] + ADP + H(+)</text>
        <dbReference type="Rhea" id="RHEA:10216"/>
        <dbReference type="Rhea" id="RHEA-COMP:11321"/>
        <dbReference type="Rhea" id="RHEA-COMP:11322"/>
        <dbReference type="ChEBI" id="CHEBI:15378"/>
        <dbReference type="ChEBI" id="CHEBI:30616"/>
        <dbReference type="ChEBI" id="CHEBI:43176"/>
        <dbReference type="ChEBI" id="CHEBI:68546"/>
        <dbReference type="ChEBI" id="CHEBI:456216"/>
        <dbReference type="EC" id="2.7.11.23"/>
    </reaction>
</comment>
<comment type="caution">
    <text evidence="13">The sequence shown here is derived from an EMBL/GenBank/DDBJ whole genome shotgun (WGS) entry which is preliminary data.</text>
</comment>